<dbReference type="CDD" id="cd03429">
    <property type="entry name" value="NUDIX_NADH_pyrophosphatase_Nudt13"/>
    <property type="match status" value="1"/>
</dbReference>
<dbReference type="EC" id="3.6.1.22" evidence="4"/>
<dbReference type="InterPro" id="IPR000086">
    <property type="entry name" value="NUDIX_hydrolase_dom"/>
</dbReference>
<dbReference type="InterPro" id="IPR015375">
    <property type="entry name" value="NADH_PPase-like_N"/>
</dbReference>
<evidence type="ECO:0000259" key="10">
    <source>
        <dbReference type="PROSITE" id="PS51462"/>
    </source>
</evidence>
<accession>A0A8J8MRE3</accession>
<evidence type="ECO:0000313" key="11">
    <source>
        <dbReference type="EMBL" id="QUS34833.1"/>
    </source>
</evidence>
<dbReference type="InterPro" id="IPR015797">
    <property type="entry name" value="NUDIX_hydrolase-like_dom_sf"/>
</dbReference>
<dbReference type="EMBL" id="CP047289">
    <property type="protein sequence ID" value="QUS34833.1"/>
    <property type="molecule type" value="Genomic_DNA"/>
</dbReference>
<gene>
    <name evidence="11" type="primary">nudC</name>
    <name evidence="11" type="ORF">GR316_00250</name>
</gene>
<name>A0A8J8MRE3_9RHOB</name>
<sequence length="360" mass="39479">MTVHVAGGQQTHMKRPGHSVSALITRSGLRHTRPWQDCLSRHGKSSAGLHFSGFCRGVTRSIAGREQGETRVHSIAFASSGHDRAAHLRDGGQDRPARILPVWQGRFPAGPEGLIWRPADDPALQGRDMIYLGRDARNDFFACEMEQPEEALSELRALMTTLSPPEGEMAATARALFNWHRSHGFCAACGAPSRMAQGGWLRICDACGARHFPRTDPVVIMLVRRGDRMLLGRAAQWPAGMHSCLAGFVEPGETPEAAVRREVQEEAGIRTGAVRYILSQPWPFPSSLMMGFVAEAEEEALTIDPVELESALWADRQEVVRALAGTHPDISLPREGTIARHLILRWLADDLDPPSGTETA</sequence>
<keyword evidence="7" id="KW-0460">Magnesium</keyword>
<dbReference type="PROSITE" id="PS51462">
    <property type="entry name" value="NUDIX"/>
    <property type="match status" value="1"/>
</dbReference>
<comment type="similarity">
    <text evidence="3">Belongs to the Nudix hydrolase family. NudC subfamily.</text>
</comment>
<dbReference type="InterPro" id="IPR050241">
    <property type="entry name" value="NAD-cap_RNA_hydrolase_NudC"/>
</dbReference>
<dbReference type="Pfam" id="PF09296">
    <property type="entry name" value="NUDIX-like"/>
    <property type="match status" value="1"/>
</dbReference>
<evidence type="ECO:0000256" key="9">
    <source>
        <dbReference type="ARBA" id="ARBA00023679"/>
    </source>
</evidence>
<dbReference type="GO" id="GO:0006742">
    <property type="term" value="P:NADP+ catabolic process"/>
    <property type="evidence" value="ECO:0007669"/>
    <property type="project" value="TreeGrafter"/>
</dbReference>
<feature type="domain" description="Nudix hydrolase" evidence="10">
    <location>
        <begin position="213"/>
        <end position="337"/>
    </location>
</feature>
<dbReference type="Pfam" id="PF09297">
    <property type="entry name" value="Zn_ribbon_NUD"/>
    <property type="match status" value="1"/>
</dbReference>
<dbReference type="GO" id="GO:0046872">
    <property type="term" value="F:metal ion binding"/>
    <property type="evidence" value="ECO:0007669"/>
    <property type="project" value="UniProtKB-KW"/>
</dbReference>
<dbReference type="InterPro" id="IPR020084">
    <property type="entry name" value="NUDIX_hydrolase_CS"/>
</dbReference>
<dbReference type="SUPFAM" id="SSF55811">
    <property type="entry name" value="Nudix"/>
    <property type="match status" value="1"/>
</dbReference>
<evidence type="ECO:0000256" key="2">
    <source>
        <dbReference type="ARBA" id="ARBA00001947"/>
    </source>
</evidence>
<dbReference type="Gene3D" id="3.90.79.10">
    <property type="entry name" value="Nucleoside Triphosphate Pyrophosphohydrolase"/>
    <property type="match status" value="1"/>
</dbReference>
<dbReference type="KEGG" id="fap:GR316_00250"/>
<evidence type="ECO:0000256" key="7">
    <source>
        <dbReference type="ARBA" id="ARBA00022842"/>
    </source>
</evidence>
<dbReference type="InterPro" id="IPR049734">
    <property type="entry name" value="NudC-like_C"/>
</dbReference>
<evidence type="ECO:0000256" key="8">
    <source>
        <dbReference type="ARBA" id="ARBA00023027"/>
    </source>
</evidence>
<dbReference type="AlphaFoldDB" id="A0A8J8MRE3"/>
<comment type="cofactor">
    <cofactor evidence="2">
        <name>Zn(2+)</name>
        <dbReference type="ChEBI" id="CHEBI:29105"/>
    </cofactor>
</comment>
<organism evidence="11 12">
    <name type="scientific">Falsirhodobacter algicola</name>
    <dbReference type="NCBI Taxonomy" id="2692330"/>
    <lineage>
        <taxon>Bacteria</taxon>
        <taxon>Pseudomonadati</taxon>
        <taxon>Pseudomonadota</taxon>
        <taxon>Alphaproteobacteria</taxon>
        <taxon>Rhodobacterales</taxon>
        <taxon>Paracoccaceae</taxon>
        <taxon>Falsirhodobacter</taxon>
    </lineage>
</organism>
<protein>
    <recommendedName>
        <fullName evidence="4">NAD(+) diphosphatase</fullName>
        <ecNumber evidence="4">3.6.1.22</ecNumber>
    </recommendedName>
</protein>
<dbReference type="NCBIfam" id="NF001299">
    <property type="entry name" value="PRK00241.1"/>
    <property type="match status" value="1"/>
</dbReference>
<evidence type="ECO:0000256" key="1">
    <source>
        <dbReference type="ARBA" id="ARBA00001946"/>
    </source>
</evidence>
<keyword evidence="8" id="KW-0520">NAD</keyword>
<dbReference type="GO" id="GO:0019677">
    <property type="term" value="P:NAD+ catabolic process"/>
    <property type="evidence" value="ECO:0007669"/>
    <property type="project" value="TreeGrafter"/>
</dbReference>
<comment type="catalytic activity">
    <reaction evidence="9">
        <text>a 5'-end NAD(+)-phospho-ribonucleoside in mRNA + H2O = a 5'-end phospho-adenosine-phospho-ribonucleoside in mRNA + beta-nicotinamide D-ribonucleotide + 2 H(+)</text>
        <dbReference type="Rhea" id="RHEA:60876"/>
        <dbReference type="Rhea" id="RHEA-COMP:15698"/>
        <dbReference type="Rhea" id="RHEA-COMP:15719"/>
        <dbReference type="ChEBI" id="CHEBI:14649"/>
        <dbReference type="ChEBI" id="CHEBI:15377"/>
        <dbReference type="ChEBI" id="CHEBI:15378"/>
        <dbReference type="ChEBI" id="CHEBI:144029"/>
        <dbReference type="ChEBI" id="CHEBI:144051"/>
    </reaction>
    <physiologicalReaction direction="left-to-right" evidence="9">
        <dbReference type="Rhea" id="RHEA:60877"/>
    </physiologicalReaction>
</comment>
<dbReference type="GO" id="GO:0035529">
    <property type="term" value="F:NADH pyrophosphatase activity"/>
    <property type="evidence" value="ECO:0007669"/>
    <property type="project" value="TreeGrafter"/>
</dbReference>
<keyword evidence="12" id="KW-1185">Reference proteome</keyword>
<evidence type="ECO:0000256" key="6">
    <source>
        <dbReference type="ARBA" id="ARBA00022801"/>
    </source>
</evidence>
<comment type="cofactor">
    <cofactor evidence="1">
        <name>Mg(2+)</name>
        <dbReference type="ChEBI" id="CHEBI:18420"/>
    </cofactor>
</comment>
<dbReference type="PANTHER" id="PTHR42904">
    <property type="entry name" value="NUDIX HYDROLASE, NUDC SUBFAMILY"/>
    <property type="match status" value="1"/>
</dbReference>
<dbReference type="Proteomes" id="UP000679284">
    <property type="component" value="Chromosome"/>
</dbReference>
<dbReference type="GO" id="GO:0005829">
    <property type="term" value="C:cytosol"/>
    <property type="evidence" value="ECO:0007669"/>
    <property type="project" value="TreeGrafter"/>
</dbReference>
<dbReference type="PANTHER" id="PTHR42904:SF6">
    <property type="entry name" value="NAD-CAPPED RNA HYDROLASE NUDT12"/>
    <property type="match status" value="1"/>
</dbReference>
<evidence type="ECO:0000256" key="4">
    <source>
        <dbReference type="ARBA" id="ARBA00012381"/>
    </source>
</evidence>
<evidence type="ECO:0000313" key="12">
    <source>
        <dbReference type="Proteomes" id="UP000679284"/>
    </source>
</evidence>
<dbReference type="PROSITE" id="PS00893">
    <property type="entry name" value="NUDIX_BOX"/>
    <property type="match status" value="1"/>
</dbReference>
<evidence type="ECO:0000256" key="5">
    <source>
        <dbReference type="ARBA" id="ARBA00022723"/>
    </source>
</evidence>
<dbReference type="Gene3D" id="3.90.79.20">
    <property type="match status" value="1"/>
</dbReference>
<keyword evidence="6 11" id="KW-0378">Hydrolase</keyword>
<dbReference type="Pfam" id="PF00293">
    <property type="entry name" value="NUDIX"/>
    <property type="match status" value="1"/>
</dbReference>
<proteinExistence type="inferred from homology"/>
<dbReference type="InterPro" id="IPR015376">
    <property type="entry name" value="Znr_NADH_PPase"/>
</dbReference>
<reference evidence="11" key="1">
    <citation type="submission" date="2020-01" db="EMBL/GenBank/DDBJ databases">
        <authorList>
            <person name="Yang Y."/>
            <person name="Kwon Y.M."/>
        </authorList>
    </citation>
    <scope>NUCLEOTIDE SEQUENCE</scope>
    <source>
        <strain evidence="11">PG104</strain>
    </source>
</reference>
<evidence type="ECO:0000256" key="3">
    <source>
        <dbReference type="ARBA" id="ARBA00009595"/>
    </source>
</evidence>
<keyword evidence="5" id="KW-0479">Metal-binding</keyword>